<accession>A0A0B2VLX2</accession>
<dbReference type="EMBL" id="JPKZ01001381">
    <property type="protein sequence ID" value="KHN82344.1"/>
    <property type="molecule type" value="Genomic_DNA"/>
</dbReference>
<sequence length="131" mass="14596">MLHKEKIACLVKLDIAKAYYRSANSKVILQEFIRELILDPTLKQLFKDFLYERPVATFNSGVLSNFGVAEISRDKAAHNKTDADEKEKEVVVGTYLHGDRVQQPARKRQSQQARVGVGHHSDSAGSNVASG</sequence>
<name>A0A0B2VLX2_TOXCA</name>
<organism evidence="2 3">
    <name type="scientific">Toxocara canis</name>
    <name type="common">Canine roundworm</name>
    <dbReference type="NCBI Taxonomy" id="6265"/>
    <lineage>
        <taxon>Eukaryota</taxon>
        <taxon>Metazoa</taxon>
        <taxon>Ecdysozoa</taxon>
        <taxon>Nematoda</taxon>
        <taxon>Chromadorea</taxon>
        <taxon>Rhabditida</taxon>
        <taxon>Spirurina</taxon>
        <taxon>Ascaridomorpha</taxon>
        <taxon>Ascaridoidea</taxon>
        <taxon>Toxocaridae</taxon>
        <taxon>Toxocara</taxon>
    </lineage>
</organism>
<evidence type="ECO:0000256" key="1">
    <source>
        <dbReference type="SAM" id="MobiDB-lite"/>
    </source>
</evidence>
<protein>
    <submittedName>
        <fullName evidence="2">Uncharacterized protein</fullName>
    </submittedName>
</protein>
<dbReference type="AlphaFoldDB" id="A0A0B2VLX2"/>
<feature type="region of interest" description="Disordered" evidence="1">
    <location>
        <begin position="100"/>
        <end position="131"/>
    </location>
</feature>
<comment type="caution">
    <text evidence="2">The sequence shown here is derived from an EMBL/GenBank/DDBJ whole genome shotgun (WGS) entry which is preliminary data.</text>
</comment>
<evidence type="ECO:0000313" key="2">
    <source>
        <dbReference type="EMBL" id="KHN82344.1"/>
    </source>
</evidence>
<evidence type="ECO:0000313" key="3">
    <source>
        <dbReference type="Proteomes" id="UP000031036"/>
    </source>
</evidence>
<dbReference type="Proteomes" id="UP000031036">
    <property type="component" value="Unassembled WGS sequence"/>
</dbReference>
<proteinExistence type="predicted"/>
<dbReference type="OrthoDB" id="5876102at2759"/>
<keyword evidence="3" id="KW-1185">Reference proteome</keyword>
<reference evidence="2 3" key="1">
    <citation type="submission" date="2014-11" db="EMBL/GenBank/DDBJ databases">
        <title>Genetic blueprint of the zoonotic pathogen Toxocara canis.</title>
        <authorList>
            <person name="Zhu X.-Q."/>
            <person name="Korhonen P.K."/>
            <person name="Cai H."/>
            <person name="Young N.D."/>
            <person name="Nejsum P."/>
            <person name="von Samson-Himmelstjerna G."/>
            <person name="Boag P.R."/>
            <person name="Tan P."/>
            <person name="Li Q."/>
            <person name="Min J."/>
            <person name="Yang Y."/>
            <person name="Wang X."/>
            <person name="Fang X."/>
            <person name="Hall R.S."/>
            <person name="Hofmann A."/>
            <person name="Sternberg P.W."/>
            <person name="Jex A.R."/>
            <person name="Gasser R.B."/>
        </authorList>
    </citation>
    <scope>NUCLEOTIDE SEQUENCE [LARGE SCALE GENOMIC DNA]</scope>
    <source>
        <strain evidence="2">PN_DK_2014</strain>
    </source>
</reference>
<gene>
    <name evidence="2" type="ORF">Tcan_03973</name>
</gene>